<evidence type="ECO:0000256" key="5">
    <source>
        <dbReference type="SAM" id="MobiDB-lite"/>
    </source>
</evidence>
<dbReference type="SMART" id="SM00220">
    <property type="entry name" value="S_TKc"/>
    <property type="match status" value="1"/>
</dbReference>
<dbReference type="EC" id="2.7.11.1" evidence="7"/>
<dbReference type="PANTHER" id="PTHR43289:SF6">
    <property type="entry name" value="SERINE_THREONINE-PROTEIN KINASE NEKL-3"/>
    <property type="match status" value="1"/>
</dbReference>
<feature type="domain" description="Protein kinase" evidence="6">
    <location>
        <begin position="20"/>
        <end position="297"/>
    </location>
</feature>
<feature type="region of interest" description="Disordered" evidence="5">
    <location>
        <begin position="304"/>
        <end position="350"/>
    </location>
</feature>
<dbReference type="Gene3D" id="3.30.200.20">
    <property type="entry name" value="Phosphorylase Kinase, domain 1"/>
    <property type="match status" value="1"/>
</dbReference>
<keyword evidence="3 7" id="KW-0418">Kinase</keyword>
<dbReference type="STRING" id="52.CMC5_064930"/>
<evidence type="ECO:0000256" key="1">
    <source>
        <dbReference type="ARBA" id="ARBA00022679"/>
    </source>
</evidence>
<dbReference type="PROSITE" id="PS00108">
    <property type="entry name" value="PROTEIN_KINASE_ST"/>
    <property type="match status" value="1"/>
</dbReference>
<reference evidence="7 8" key="1">
    <citation type="submission" date="2015-07" db="EMBL/GenBank/DDBJ databases">
        <title>Genome analysis of myxobacterium Chondromyces crocatus Cm c5 reveals a high potential for natural compound synthesis and the genetic basis for the loss of fruiting body formation.</title>
        <authorList>
            <person name="Zaburannyi N."/>
            <person name="Bunk B."/>
            <person name="Maier J."/>
            <person name="Overmann J."/>
            <person name="Mueller R."/>
        </authorList>
    </citation>
    <scope>NUCLEOTIDE SEQUENCE [LARGE SCALE GENOMIC DNA]</scope>
    <source>
        <strain evidence="7 8">Cm c5</strain>
    </source>
</reference>
<dbReference type="SUPFAM" id="SSF56112">
    <property type="entry name" value="Protein kinase-like (PK-like)"/>
    <property type="match status" value="1"/>
</dbReference>
<dbReference type="Gene3D" id="1.10.510.10">
    <property type="entry name" value="Transferase(Phosphotransferase) domain 1"/>
    <property type="match status" value="1"/>
</dbReference>
<dbReference type="AlphaFoldDB" id="A0A0K1EMZ4"/>
<dbReference type="PANTHER" id="PTHR43289">
    <property type="entry name" value="MITOGEN-ACTIVATED PROTEIN KINASE KINASE KINASE 20-RELATED"/>
    <property type="match status" value="1"/>
</dbReference>
<keyword evidence="1 7" id="KW-0808">Transferase</keyword>
<protein>
    <submittedName>
        <fullName evidence="7">Protein kinase</fullName>
        <ecNumber evidence="7">2.7.11.1</ecNumber>
    </submittedName>
</protein>
<dbReference type="OrthoDB" id="5514963at2"/>
<dbReference type="GO" id="GO:0004674">
    <property type="term" value="F:protein serine/threonine kinase activity"/>
    <property type="evidence" value="ECO:0007669"/>
    <property type="project" value="UniProtKB-EC"/>
</dbReference>
<dbReference type="Proteomes" id="UP000067626">
    <property type="component" value="Chromosome"/>
</dbReference>
<dbReference type="EMBL" id="CP012159">
    <property type="protein sequence ID" value="AKT42270.1"/>
    <property type="molecule type" value="Genomic_DNA"/>
</dbReference>
<dbReference type="CDD" id="cd14014">
    <property type="entry name" value="STKc_PknB_like"/>
    <property type="match status" value="1"/>
</dbReference>
<evidence type="ECO:0000313" key="7">
    <source>
        <dbReference type="EMBL" id="AKT42270.1"/>
    </source>
</evidence>
<keyword evidence="4" id="KW-0067">ATP-binding</keyword>
<dbReference type="PROSITE" id="PS50011">
    <property type="entry name" value="PROTEIN_KINASE_DOM"/>
    <property type="match status" value="1"/>
</dbReference>
<keyword evidence="8" id="KW-1185">Reference proteome</keyword>
<evidence type="ECO:0000256" key="2">
    <source>
        <dbReference type="ARBA" id="ARBA00022741"/>
    </source>
</evidence>
<evidence type="ECO:0000313" key="8">
    <source>
        <dbReference type="Proteomes" id="UP000067626"/>
    </source>
</evidence>
<dbReference type="RefSeq" id="WP_082363554.1">
    <property type="nucleotide sequence ID" value="NZ_CP012159.1"/>
</dbReference>
<dbReference type="InterPro" id="IPR000719">
    <property type="entry name" value="Prot_kinase_dom"/>
</dbReference>
<evidence type="ECO:0000256" key="4">
    <source>
        <dbReference type="ARBA" id="ARBA00022840"/>
    </source>
</evidence>
<gene>
    <name evidence="7" type="ORF">CMC5_064930</name>
</gene>
<name>A0A0K1EMZ4_CHOCO</name>
<sequence length="350" mass="37527">MPWPRASADALVGRVLCGTYRVVQLLGSGGVGNVYLAERMGRHPHERLALKVLRAEHTGSPAIVARFEREAEAAARLRHPHVLRVDRLERDGAVLCFAMELLLGLDLADTLTSARALQPARAVRIALEAAGGLGAAHLEGVIHRDVKPENLFLVHAPDGRELVKVLDFGLSLLRNQPSASQAAGRHLKPGAEACSNPPVGTPEYVAPEIVRGGQPSPASDVYALGIVLYEMLAGRAPFVGPTHAILEQHQREPLPPLHRFHPGLLVSRDLDAVVKKALVKDPRARFATMTELSANLLDTPEAREELARVNKPEPTPPARRSSPLGSVIDEPTSPPAATTASSEGSIRVAK</sequence>
<dbReference type="Pfam" id="PF00069">
    <property type="entry name" value="Pkinase"/>
    <property type="match status" value="1"/>
</dbReference>
<evidence type="ECO:0000259" key="6">
    <source>
        <dbReference type="PROSITE" id="PS50011"/>
    </source>
</evidence>
<dbReference type="InterPro" id="IPR008271">
    <property type="entry name" value="Ser/Thr_kinase_AS"/>
</dbReference>
<organism evidence="7 8">
    <name type="scientific">Chondromyces crocatus</name>
    <dbReference type="NCBI Taxonomy" id="52"/>
    <lineage>
        <taxon>Bacteria</taxon>
        <taxon>Pseudomonadati</taxon>
        <taxon>Myxococcota</taxon>
        <taxon>Polyangia</taxon>
        <taxon>Polyangiales</taxon>
        <taxon>Polyangiaceae</taxon>
        <taxon>Chondromyces</taxon>
    </lineage>
</organism>
<proteinExistence type="predicted"/>
<dbReference type="GO" id="GO:0005524">
    <property type="term" value="F:ATP binding"/>
    <property type="evidence" value="ECO:0007669"/>
    <property type="project" value="UniProtKB-KW"/>
</dbReference>
<dbReference type="KEGG" id="ccro:CMC5_064930"/>
<evidence type="ECO:0000256" key="3">
    <source>
        <dbReference type="ARBA" id="ARBA00022777"/>
    </source>
</evidence>
<keyword evidence="2" id="KW-0547">Nucleotide-binding</keyword>
<accession>A0A0K1EMZ4</accession>
<dbReference type="InterPro" id="IPR011009">
    <property type="entry name" value="Kinase-like_dom_sf"/>
</dbReference>